<gene>
    <name evidence="2" type="ORF">GTPT_3069</name>
</gene>
<protein>
    <submittedName>
        <fullName evidence="2">ImpF family protein</fullName>
    </submittedName>
</protein>
<name>A0A085JAG8_9GAMM</name>
<dbReference type="InterPro" id="IPR053176">
    <property type="entry name" value="T6SS_TssE1-like"/>
</dbReference>
<proteinExistence type="predicted"/>
<dbReference type="PANTHER" id="PTHR38595:SF1">
    <property type="entry name" value="TYPE VI SECRETION SYSTEM COMPONENT TSSE1"/>
    <property type="match status" value="1"/>
</dbReference>
<dbReference type="RefSeq" id="WP_051170722.1">
    <property type="nucleotide sequence ID" value="NZ_ATMJ01000013.1"/>
</dbReference>
<organism evidence="2 3">
    <name type="scientific">Tatumella ptyseos ATCC 33301</name>
    <dbReference type="NCBI Taxonomy" id="1005995"/>
    <lineage>
        <taxon>Bacteria</taxon>
        <taxon>Pseudomonadati</taxon>
        <taxon>Pseudomonadota</taxon>
        <taxon>Gammaproteobacteria</taxon>
        <taxon>Enterobacterales</taxon>
        <taxon>Erwiniaceae</taxon>
        <taxon>Tatumella</taxon>
    </lineage>
</organism>
<dbReference type="InterPro" id="IPR007048">
    <property type="entry name" value="IraD/Gp25-like"/>
</dbReference>
<accession>A0A085JAG8</accession>
<evidence type="ECO:0000313" key="2">
    <source>
        <dbReference type="EMBL" id="KFD17464.1"/>
    </source>
</evidence>
<comment type="caution">
    <text evidence="2">The sequence shown here is derived from an EMBL/GenBank/DDBJ whole genome shotgun (WGS) entry which is preliminary data.</text>
</comment>
<keyword evidence="3" id="KW-1185">Reference proteome</keyword>
<dbReference type="Proteomes" id="UP000028602">
    <property type="component" value="Unassembled WGS sequence"/>
</dbReference>
<dbReference type="eggNOG" id="COG3518">
    <property type="taxonomic scope" value="Bacteria"/>
</dbReference>
<evidence type="ECO:0000313" key="3">
    <source>
        <dbReference type="Proteomes" id="UP000028602"/>
    </source>
</evidence>
<dbReference type="Pfam" id="PF04965">
    <property type="entry name" value="GPW_gp25"/>
    <property type="match status" value="1"/>
</dbReference>
<dbReference type="PANTHER" id="PTHR38595">
    <property type="entry name" value="CYTOPLASMIC PROTEIN-RELATED"/>
    <property type="match status" value="1"/>
</dbReference>
<reference evidence="2 3" key="1">
    <citation type="submission" date="2014-05" db="EMBL/GenBank/DDBJ databases">
        <title>ATOL: Assembling a taxonomically balanced genome-scale reconstruction of the evolutionary history of the Enterobacteriaceae.</title>
        <authorList>
            <person name="Plunkett G.III."/>
            <person name="Neeno-Eckwall E.C."/>
            <person name="Glasner J.D."/>
            <person name="Perna N.T."/>
        </authorList>
    </citation>
    <scope>NUCLEOTIDE SEQUENCE [LARGE SCALE GENOMIC DNA]</scope>
    <source>
        <strain evidence="2 3">ATCC 33301</strain>
    </source>
</reference>
<sequence>MKSGWRYPPALSERLIYSESPECKNGDYRISAEKMRQLVITEIIELLNHTNAENEIDGDKYPNILSSSMNFGLPPRHFFSDQEDGNRTEHDIRTAILRFEPRVIPETLIVRVSQSSRSRQQQVTIVVEVSAMIYWHPSPLDLYLKGHYDRDSRKLFMK</sequence>
<evidence type="ECO:0000259" key="1">
    <source>
        <dbReference type="Pfam" id="PF04965"/>
    </source>
</evidence>
<dbReference type="EMBL" id="JMPR01000047">
    <property type="protein sequence ID" value="KFD17464.1"/>
    <property type="molecule type" value="Genomic_DNA"/>
</dbReference>
<feature type="domain" description="IraD/Gp25-like" evidence="1">
    <location>
        <begin position="35"/>
        <end position="137"/>
    </location>
</feature>
<dbReference type="SUPFAM" id="SSF160719">
    <property type="entry name" value="gpW/gp25-like"/>
    <property type="match status" value="1"/>
</dbReference>
<dbReference type="AlphaFoldDB" id="A0A085JAG8"/>